<dbReference type="EC" id="2.7.2.3" evidence="4"/>
<feature type="non-terminal residue" evidence="10">
    <location>
        <position position="1"/>
    </location>
</feature>
<evidence type="ECO:0000313" key="11">
    <source>
        <dbReference type="Proteomes" id="UP000319130"/>
    </source>
</evidence>
<dbReference type="GO" id="GO:0005829">
    <property type="term" value="C:cytosol"/>
    <property type="evidence" value="ECO:0007669"/>
    <property type="project" value="TreeGrafter"/>
</dbReference>
<dbReference type="InterPro" id="IPR015824">
    <property type="entry name" value="Phosphoglycerate_kinase_N"/>
</dbReference>
<dbReference type="AlphaFoldDB" id="A0A523W7K6"/>
<dbReference type="GO" id="GO:0043531">
    <property type="term" value="F:ADP binding"/>
    <property type="evidence" value="ECO:0007669"/>
    <property type="project" value="TreeGrafter"/>
</dbReference>
<keyword evidence="8" id="KW-0067">ATP-binding</keyword>
<dbReference type="PANTHER" id="PTHR11406">
    <property type="entry name" value="PHOSPHOGLYCERATE KINASE"/>
    <property type="match status" value="1"/>
</dbReference>
<dbReference type="InterPro" id="IPR001576">
    <property type="entry name" value="Phosphoglycerate_kinase"/>
</dbReference>
<dbReference type="GO" id="GO:0006096">
    <property type="term" value="P:glycolytic process"/>
    <property type="evidence" value="ECO:0007669"/>
    <property type="project" value="UniProtKB-KW"/>
</dbReference>
<evidence type="ECO:0000256" key="5">
    <source>
        <dbReference type="ARBA" id="ARBA00022679"/>
    </source>
</evidence>
<keyword evidence="7 10" id="KW-0418">Kinase</keyword>
<evidence type="ECO:0000256" key="7">
    <source>
        <dbReference type="ARBA" id="ARBA00022777"/>
    </source>
</evidence>
<evidence type="ECO:0000256" key="9">
    <source>
        <dbReference type="ARBA" id="ARBA00023152"/>
    </source>
</evidence>
<evidence type="ECO:0000256" key="6">
    <source>
        <dbReference type="ARBA" id="ARBA00022741"/>
    </source>
</evidence>
<dbReference type="Proteomes" id="UP000319130">
    <property type="component" value="Unassembled WGS sequence"/>
</dbReference>
<dbReference type="GO" id="GO:0005524">
    <property type="term" value="F:ATP binding"/>
    <property type="evidence" value="ECO:0007669"/>
    <property type="project" value="UniProtKB-KW"/>
</dbReference>
<dbReference type="SUPFAM" id="SSF53748">
    <property type="entry name" value="Phosphoglycerate kinase"/>
    <property type="match status" value="1"/>
</dbReference>
<name>A0A523W7K6_UNCAE</name>
<comment type="caution">
    <text evidence="10">The sequence shown here is derived from an EMBL/GenBank/DDBJ whole genome shotgun (WGS) entry which is preliminary data.</text>
</comment>
<evidence type="ECO:0000256" key="4">
    <source>
        <dbReference type="ARBA" id="ARBA00013061"/>
    </source>
</evidence>
<accession>A0A523W7K6</accession>
<gene>
    <name evidence="10" type="ORF">E3J48_03360</name>
</gene>
<dbReference type="Pfam" id="PF00162">
    <property type="entry name" value="PGK"/>
    <property type="match status" value="1"/>
</dbReference>
<proteinExistence type="inferred from homology"/>
<dbReference type="GO" id="GO:0004618">
    <property type="term" value="F:phosphoglycerate kinase activity"/>
    <property type="evidence" value="ECO:0007669"/>
    <property type="project" value="UniProtKB-EC"/>
</dbReference>
<keyword evidence="5" id="KW-0808">Transferase</keyword>
<evidence type="ECO:0000256" key="1">
    <source>
        <dbReference type="ARBA" id="ARBA00000642"/>
    </source>
</evidence>
<dbReference type="EMBL" id="SOIZ01000142">
    <property type="protein sequence ID" value="TET62971.1"/>
    <property type="molecule type" value="Genomic_DNA"/>
</dbReference>
<dbReference type="FunFam" id="3.40.50.1260:FF:000031">
    <property type="entry name" value="Phosphoglycerate kinase 1"/>
    <property type="match status" value="1"/>
</dbReference>
<sequence>NFLKRCQDILIGGGMAYTFLKAQGAKVGRSLVEEEKIEEARGILKEASREGCRIRLPLDHLVAREARDGIGVRVVDRGEISPDYISLDIGPRTIELFSGIIRKAKTVFWNGPLGMFELASFSKGTRAIAKILAESGATVVVGGGETVSALREFGVEDKMTHVSTGGGASLAFLEGLELPAVASLTDKK</sequence>
<reference evidence="10 11" key="1">
    <citation type="submission" date="2019-03" db="EMBL/GenBank/DDBJ databases">
        <title>Metabolic potential of uncultured bacteria and archaea associated with petroleum seepage in deep-sea sediments.</title>
        <authorList>
            <person name="Dong X."/>
            <person name="Hubert C."/>
        </authorList>
    </citation>
    <scope>NUCLEOTIDE SEQUENCE [LARGE SCALE GENOMIC DNA]</scope>
    <source>
        <strain evidence="10">E29_bin52</strain>
    </source>
</reference>
<comment type="catalytic activity">
    <reaction evidence="1">
        <text>(2R)-3-phosphoglycerate + ATP = (2R)-3-phospho-glyceroyl phosphate + ADP</text>
        <dbReference type="Rhea" id="RHEA:14801"/>
        <dbReference type="ChEBI" id="CHEBI:30616"/>
        <dbReference type="ChEBI" id="CHEBI:57604"/>
        <dbReference type="ChEBI" id="CHEBI:58272"/>
        <dbReference type="ChEBI" id="CHEBI:456216"/>
        <dbReference type="EC" id="2.7.2.3"/>
    </reaction>
</comment>
<evidence type="ECO:0000256" key="8">
    <source>
        <dbReference type="ARBA" id="ARBA00022840"/>
    </source>
</evidence>
<evidence type="ECO:0000313" key="10">
    <source>
        <dbReference type="EMBL" id="TET62971.1"/>
    </source>
</evidence>
<comment type="pathway">
    <text evidence="2">Carbohydrate degradation; glycolysis; pyruvate from D-glyceraldehyde 3-phosphate: step 2/5.</text>
</comment>
<dbReference type="InterPro" id="IPR036043">
    <property type="entry name" value="Phosphoglycerate_kinase_sf"/>
</dbReference>
<comment type="similarity">
    <text evidence="3">Belongs to the phosphoglycerate kinase family.</text>
</comment>
<dbReference type="Gene3D" id="3.40.50.1260">
    <property type="entry name" value="Phosphoglycerate kinase, N-terminal domain"/>
    <property type="match status" value="1"/>
</dbReference>
<dbReference type="PANTHER" id="PTHR11406:SF23">
    <property type="entry name" value="PHOSPHOGLYCERATE KINASE 1, CHLOROPLASTIC-RELATED"/>
    <property type="match status" value="1"/>
</dbReference>
<evidence type="ECO:0000256" key="3">
    <source>
        <dbReference type="ARBA" id="ARBA00008982"/>
    </source>
</evidence>
<keyword evidence="6" id="KW-0547">Nucleotide-binding</keyword>
<dbReference type="GO" id="GO:0006094">
    <property type="term" value="P:gluconeogenesis"/>
    <property type="evidence" value="ECO:0007669"/>
    <property type="project" value="TreeGrafter"/>
</dbReference>
<evidence type="ECO:0000256" key="2">
    <source>
        <dbReference type="ARBA" id="ARBA00004838"/>
    </source>
</evidence>
<keyword evidence="9" id="KW-0324">Glycolysis</keyword>
<organism evidence="10 11">
    <name type="scientific">Aerophobetes bacterium</name>
    <dbReference type="NCBI Taxonomy" id="2030807"/>
    <lineage>
        <taxon>Bacteria</taxon>
        <taxon>Candidatus Aerophobota</taxon>
    </lineage>
</organism>
<protein>
    <recommendedName>
        <fullName evidence="4">phosphoglycerate kinase</fullName>
        <ecNumber evidence="4">2.7.2.3</ecNumber>
    </recommendedName>
</protein>